<gene>
    <name evidence="2" type="ORF">CVT25_013692</name>
</gene>
<evidence type="ECO:0000313" key="2">
    <source>
        <dbReference type="EMBL" id="PPQ91594.1"/>
    </source>
</evidence>
<reference evidence="2 3" key="1">
    <citation type="journal article" date="2018" name="Evol. Lett.">
        <title>Horizontal gene cluster transfer increased hallucinogenic mushroom diversity.</title>
        <authorList>
            <person name="Reynolds H.T."/>
            <person name="Vijayakumar V."/>
            <person name="Gluck-Thaler E."/>
            <person name="Korotkin H.B."/>
            <person name="Matheny P.B."/>
            <person name="Slot J.C."/>
        </authorList>
    </citation>
    <scope>NUCLEOTIDE SEQUENCE [LARGE SCALE GENOMIC DNA]</scope>
    <source>
        <strain evidence="2 3">2631</strain>
    </source>
</reference>
<comment type="caution">
    <text evidence="2">The sequence shown here is derived from an EMBL/GenBank/DDBJ whole genome shotgun (WGS) entry which is preliminary data.</text>
</comment>
<name>A0A409XLH6_PSICY</name>
<sequence length="300" mass="33138">MPGPSNNRKKTKAKNKNQKRQSISLPQPRPQRVDDQPLETQRSNQSSTPSSPSPPSLRTPSPPLLESLSVEKEIQPFQKYIPRTVEQIEQILFQEPFIHDPGNGPRVRDARAFMASFFAQPPALTDPLCAEFAQDEVLQMLCTILPEETALILWYNKSRSESRVCPACQRLYRVGDALPDLIDDQAPVDKSSSPKLLQEQRISGLCSPVCFIMASFNFPGAIKSAWGCMADEMDDEAWELLNGPGDDAVKNDVSHSLGMIVKMTRLHDLGLAQLCFDAEEAALLQVAADLDLGLDAVGVP</sequence>
<feature type="compositionally biased region" description="Basic residues" evidence="1">
    <location>
        <begin position="7"/>
        <end position="19"/>
    </location>
</feature>
<dbReference type="OrthoDB" id="3153997at2759"/>
<dbReference type="STRING" id="93625.A0A409XLH6"/>
<protein>
    <submittedName>
        <fullName evidence="2">Uncharacterized protein</fullName>
    </submittedName>
</protein>
<accession>A0A409XLH6</accession>
<keyword evidence="3" id="KW-1185">Reference proteome</keyword>
<organism evidence="2 3">
    <name type="scientific">Psilocybe cyanescens</name>
    <dbReference type="NCBI Taxonomy" id="93625"/>
    <lineage>
        <taxon>Eukaryota</taxon>
        <taxon>Fungi</taxon>
        <taxon>Dikarya</taxon>
        <taxon>Basidiomycota</taxon>
        <taxon>Agaricomycotina</taxon>
        <taxon>Agaricomycetes</taxon>
        <taxon>Agaricomycetidae</taxon>
        <taxon>Agaricales</taxon>
        <taxon>Agaricineae</taxon>
        <taxon>Strophariaceae</taxon>
        <taxon>Psilocybe</taxon>
    </lineage>
</organism>
<evidence type="ECO:0000256" key="1">
    <source>
        <dbReference type="SAM" id="MobiDB-lite"/>
    </source>
</evidence>
<dbReference type="Proteomes" id="UP000283269">
    <property type="component" value="Unassembled WGS sequence"/>
</dbReference>
<proteinExistence type="predicted"/>
<dbReference type="AlphaFoldDB" id="A0A409XLH6"/>
<dbReference type="EMBL" id="NHYD01001283">
    <property type="protein sequence ID" value="PPQ91594.1"/>
    <property type="molecule type" value="Genomic_DNA"/>
</dbReference>
<feature type="compositionally biased region" description="Pro residues" evidence="1">
    <location>
        <begin position="51"/>
        <end position="63"/>
    </location>
</feature>
<dbReference type="InParanoid" id="A0A409XLH6"/>
<feature type="region of interest" description="Disordered" evidence="1">
    <location>
        <begin position="1"/>
        <end position="63"/>
    </location>
</feature>
<evidence type="ECO:0000313" key="3">
    <source>
        <dbReference type="Proteomes" id="UP000283269"/>
    </source>
</evidence>